<evidence type="ECO:0000313" key="4">
    <source>
        <dbReference type="Proteomes" id="UP000288429"/>
    </source>
</evidence>
<protein>
    <recommendedName>
        <fullName evidence="2">Clr5 domain-containing protein</fullName>
    </recommendedName>
</protein>
<evidence type="ECO:0000313" key="3">
    <source>
        <dbReference type="EMBL" id="RSL94980.1"/>
    </source>
</evidence>
<evidence type="ECO:0000259" key="2">
    <source>
        <dbReference type="Pfam" id="PF14420"/>
    </source>
</evidence>
<dbReference type="AlphaFoldDB" id="A0A428SZ41"/>
<comment type="caution">
    <text evidence="3">The sequence shown here is derived from an EMBL/GenBank/DDBJ whole genome shotgun (WGS) entry which is preliminary data.</text>
</comment>
<dbReference type="PANTHER" id="PTHR38788">
    <property type="entry name" value="CLR5 DOMAIN-CONTAINING PROTEIN"/>
    <property type="match status" value="1"/>
</dbReference>
<evidence type="ECO:0000256" key="1">
    <source>
        <dbReference type="SAM" id="MobiDB-lite"/>
    </source>
</evidence>
<dbReference type="EMBL" id="NIZV01000308">
    <property type="protein sequence ID" value="RSL94980.1"/>
    <property type="molecule type" value="Genomic_DNA"/>
</dbReference>
<gene>
    <name evidence="3" type="ORF">CDV31_014078</name>
</gene>
<feature type="compositionally biased region" description="Polar residues" evidence="1">
    <location>
        <begin position="57"/>
        <end position="67"/>
    </location>
</feature>
<accession>A0A428SZ41</accession>
<reference evidence="3 4" key="1">
    <citation type="submission" date="2017-06" db="EMBL/GenBank/DDBJ databases">
        <title>Cmopartive genomic analysis of Ambrosia Fusariam Clade fungi.</title>
        <authorList>
            <person name="Stajich J.E."/>
            <person name="Carrillo J."/>
            <person name="Kijimoto T."/>
            <person name="Eskalen A."/>
            <person name="O'Donnell K."/>
            <person name="Kasson M."/>
        </authorList>
    </citation>
    <scope>NUCLEOTIDE SEQUENCE [LARGE SCALE GENOMIC DNA]</scope>
    <source>
        <strain evidence="3 4">NRRL 20438</strain>
    </source>
</reference>
<dbReference type="Pfam" id="PF14420">
    <property type="entry name" value="Clr5"/>
    <property type="match status" value="1"/>
</dbReference>
<name>A0A428SZ41_9HYPO</name>
<feature type="region of interest" description="Disordered" evidence="1">
    <location>
        <begin position="57"/>
        <end position="91"/>
    </location>
</feature>
<keyword evidence="4" id="KW-1185">Reference proteome</keyword>
<sequence length="153" mass="18099">MGRRPGIPEKWKETIERIYMVEQQTLKFLIKGMVSTHGFIATEKQYRNRLEKWGFWKNNTQRNPTSTVDRDSNHPRKRAAQALPSNEQRPILDLQPYRHQPSPEFRWSDNTEQQLWKIQIAINTTIKDSIFVIASYPNANTAIKNSFRSKNKK</sequence>
<dbReference type="PANTHER" id="PTHR38788:SF3">
    <property type="entry name" value="CLR5 DOMAIN-CONTAINING PROTEIN"/>
    <property type="match status" value="1"/>
</dbReference>
<feature type="domain" description="Clr5" evidence="2">
    <location>
        <begin position="9"/>
        <end position="56"/>
    </location>
</feature>
<organism evidence="3 4">
    <name type="scientific">Fusarium ambrosium</name>
    <dbReference type="NCBI Taxonomy" id="131363"/>
    <lineage>
        <taxon>Eukaryota</taxon>
        <taxon>Fungi</taxon>
        <taxon>Dikarya</taxon>
        <taxon>Ascomycota</taxon>
        <taxon>Pezizomycotina</taxon>
        <taxon>Sordariomycetes</taxon>
        <taxon>Hypocreomycetidae</taxon>
        <taxon>Hypocreales</taxon>
        <taxon>Nectriaceae</taxon>
        <taxon>Fusarium</taxon>
        <taxon>Fusarium solani species complex</taxon>
    </lineage>
</organism>
<dbReference type="Proteomes" id="UP000288429">
    <property type="component" value="Unassembled WGS sequence"/>
</dbReference>
<proteinExistence type="predicted"/>
<dbReference type="InterPro" id="IPR025676">
    <property type="entry name" value="Clr5_dom"/>
</dbReference>